<dbReference type="PANTHER" id="PTHR46654">
    <property type="entry name" value="E3 UBIQUITIN-PROTEIN LIGASE HECTD3"/>
    <property type="match status" value="1"/>
</dbReference>
<evidence type="ECO:0000313" key="7">
    <source>
        <dbReference type="EMBL" id="KNC47317.1"/>
    </source>
</evidence>
<keyword evidence="7" id="KW-0436">Ligase</keyword>
<dbReference type="Gene3D" id="3.90.1750.10">
    <property type="entry name" value="Hect, E3 ligase catalytic domains"/>
    <property type="match status" value="1"/>
</dbReference>
<evidence type="ECO:0000259" key="6">
    <source>
        <dbReference type="PROSITE" id="PS50237"/>
    </source>
</evidence>
<dbReference type="GO" id="GO:0004842">
    <property type="term" value="F:ubiquitin-protein transferase activity"/>
    <property type="evidence" value="ECO:0007669"/>
    <property type="project" value="InterPro"/>
</dbReference>
<name>A0A0L0D4N1_THETB</name>
<keyword evidence="2" id="KW-0106">Calcium</keyword>
<proteinExistence type="predicted"/>
<dbReference type="InterPro" id="IPR042469">
    <property type="entry name" value="HECTD3"/>
</dbReference>
<dbReference type="SMART" id="SM00119">
    <property type="entry name" value="HECTc"/>
    <property type="match status" value="1"/>
</dbReference>
<dbReference type="EMBL" id="GL349446">
    <property type="protein sequence ID" value="KNC47317.1"/>
    <property type="molecule type" value="Genomic_DNA"/>
</dbReference>
<dbReference type="Pfam" id="PF00632">
    <property type="entry name" value="HECT"/>
    <property type="match status" value="1"/>
</dbReference>
<accession>A0A0L0D4N1</accession>
<dbReference type="STRING" id="461836.A0A0L0D4N1"/>
<dbReference type="RefSeq" id="XP_013759655.1">
    <property type="nucleotide sequence ID" value="XM_013904201.1"/>
</dbReference>
<feature type="compositionally biased region" description="Pro residues" evidence="4">
    <location>
        <begin position="42"/>
        <end position="58"/>
    </location>
</feature>
<dbReference type="PROSITE" id="PS50237">
    <property type="entry name" value="HECT"/>
    <property type="match status" value="1"/>
</dbReference>
<gene>
    <name evidence="7" type="ORF">AMSG_03750</name>
</gene>
<dbReference type="InterPro" id="IPR018247">
    <property type="entry name" value="EF_Hand_1_Ca_BS"/>
</dbReference>
<dbReference type="InterPro" id="IPR035983">
    <property type="entry name" value="Hect_E3_ubiquitin_ligase"/>
</dbReference>
<evidence type="ECO:0000256" key="2">
    <source>
        <dbReference type="ARBA" id="ARBA00022837"/>
    </source>
</evidence>
<dbReference type="OrthoDB" id="5981550at2759"/>
<reference evidence="7 8" key="1">
    <citation type="submission" date="2010-05" db="EMBL/GenBank/DDBJ databases">
        <title>The Genome Sequence of Thecamonas trahens ATCC 50062.</title>
        <authorList>
            <consortium name="The Broad Institute Genome Sequencing Platform"/>
            <person name="Russ C."/>
            <person name="Cuomo C."/>
            <person name="Shea T."/>
            <person name="Young S.K."/>
            <person name="Zeng Q."/>
            <person name="Koehrsen M."/>
            <person name="Haas B."/>
            <person name="Borodovsky M."/>
            <person name="Guigo R."/>
            <person name="Alvarado L."/>
            <person name="Berlin A."/>
            <person name="Bochicchio J."/>
            <person name="Borenstein D."/>
            <person name="Chapman S."/>
            <person name="Chen Z."/>
            <person name="Freedman E."/>
            <person name="Gellesch M."/>
            <person name="Goldberg J."/>
            <person name="Griggs A."/>
            <person name="Gujja S."/>
            <person name="Heilman E."/>
            <person name="Heiman D."/>
            <person name="Hepburn T."/>
            <person name="Howarth C."/>
            <person name="Jen D."/>
            <person name="Larson L."/>
            <person name="Mehta T."/>
            <person name="Park D."/>
            <person name="Pearson M."/>
            <person name="Roberts A."/>
            <person name="Saif S."/>
            <person name="Shenoy N."/>
            <person name="Sisk P."/>
            <person name="Stolte C."/>
            <person name="Sykes S."/>
            <person name="Thomson T."/>
            <person name="Walk T."/>
            <person name="White J."/>
            <person name="Yandava C."/>
            <person name="Burger G."/>
            <person name="Gray M.W."/>
            <person name="Holland P.W.H."/>
            <person name="King N."/>
            <person name="Lang F.B.F."/>
            <person name="Roger A.J."/>
            <person name="Ruiz-Trillo I."/>
            <person name="Lander E."/>
            <person name="Nusbaum C."/>
        </authorList>
    </citation>
    <scope>NUCLEOTIDE SEQUENCE [LARGE SCALE GENOMIC DNA]</scope>
    <source>
        <strain evidence="7 8">ATCC 50062</strain>
    </source>
</reference>
<dbReference type="Gene3D" id="3.30.2410.10">
    <property type="entry name" value="Hect, E3 ligase catalytic domain"/>
    <property type="match status" value="1"/>
</dbReference>
<evidence type="ECO:0000256" key="3">
    <source>
        <dbReference type="PROSITE-ProRule" id="PRU00104"/>
    </source>
</evidence>
<evidence type="ECO:0000313" key="8">
    <source>
        <dbReference type="Proteomes" id="UP000054408"/>
    </source>
</evidence>
<evidence type="ECO:0000256" key="1">
    <source>
        <dbReference type="ARBA" id="ARBA00022786"/>
    </source>
</evidence>
<dbReference type="InterPro" id="IPR002048">
    <property type="entry name" value="EF_hand_dom"/>
</dbReference>
<sequence length="2560" mass="263942">MRLPPRVGAAAAAAPWLATGSPLPILHTLHAHDSPDSRPLTLRPPPPPLPPLLHPLPHAPSAGGTGSADGETEGDPAAGAASAILAALLPLLHAAAPDHLPAAAASVTAALSALPPGVLLVRDGLAAHAVTVLSSLVVAHPSPAALDAAVALARAAPSTDTLLCAISLALDTPAALSDSQLDAVRTGAATASRELVATSYLPRYPLPGACTLPGPSSSALLASGASANFVLLPSGELLTLCKVSSVTLTSQQLDLPDEAHPPSSIAVLCDDTVLIVACGSEVMLAFVLNPRAPAEHLPHLSHLLTELIPCPNAALTIAALVHPKAPPTLLVATTATFARGTSSVLHTVAIADALSDRATASLTSRTAVALPPGSSLLDSPSPALAFALTPPPHRDLLALDTASGDMLGPALRPTFPSPAPLWLVWHHVLPLADPETTAALAGHLVTLAPHFPGPVAALYAANWHALVPEPADQAAALGKVLAALAVGPASSVAPLPPMVAGCARALLATSSALQSLTPATVLRILITALPRSGIIAPAFAAVVLAVLPRALTSPDLDAVGRVLEFASLLHDSLLPDMALTVINHTATALSALLVSPALSHACTVFAPMLAVPALRAGVASSPTHIPLLPHGFAAELRTLLASASQASIILASPHLTLALHASWHLAGRPTSPSLAFARSVANLVRAIHYADRPTRHAARTLCTLVPQHWQAPDLPVSPTILLDVVAGLGPHPSDADLDTLRAAATVLSDHAHFCCELAPLLATEIDSLPLSLARPLLRALPCVAAVVIDALVVRLDSSLSDVDASLVAHLVDVCHDPLGPELLHWLLGLALAPRLTHVLLWPTLRALARESAPALTTLVDNVVCGLTAATCLVLIAIASPLARRVVLDALPAAASRELLDSAATDVAPEEADVIVSALLSLAFHDTNLVSFAADALFDDSRWSAPMIPSRLRTFQWCISPSAPPESRTAFTAAAVRALGGASASAVFTGLMPPPPRDAALLAPGSPLTTKIRGVAVHGVSLGFVATASLGTDTIALLTDDGDVVHVQHALTSVLSAHRPAQLDGLDHELLTALAAALALSPLVVGGDPDGVAALVAVTTWLVPRHVAASPLAIEQLARLAALPSPLLREVPHSELVGALDELATARHLPGGLSVKISLGSRRFVANEVAGLEADARSAGLTRDHLERGWARFRELDTDNDGLLDVTDFAAAGLPVSSPLFASYIAACRRPDSGRIDVLSFLRASILATATPPPTKSSSSRSDDDGLRTFFLSAIAACPDGLPSVDADGVGVILDVGSLITGPCEITGSLLADDPSASLGSSPSTATLQQALVSKRTVWLLPVAAMAQEPATTDCSVPSFWLAPLASDEATIAELAVQAAAAAHRPLGLILSSPDASPHHALGGDMPLIVVAKADHAQLLAFSTGLSATGQHSIPAVLEPRAVPEQAISELSSREYDSLAALSSNHSHGQLRDVTANATADLHAPMASLDATGRAAAVLRFALGVQRARTGLVSTLNELAAAVARGAIATTDAHDLVVPVLDLLLAVADVEGQHSWAGELPPMTAALGRLAEHVPRLRSSLLNLALTRAAAWFDAATSVRTPRASRSSLPGATVVPGADVSTSEPLWLPAGGSHGNAISSIGFGADCDACRVEVLDGTHQVTIGIAHDVGAVSQAATDQDPTFVVEMTCDDVVHVGVVHRAESLTELGIANQPDTTVVAVAHNGRLVAHALVASLSSQSHRVSVSLESGSTACRLTPLDVWKHSVSASPVLRTPLSSLASTSTHRDGEVAGWLITFRDQPGAGVVAGAVFASRSAREAYARFEGTPGAMGSFVVPHADPWLRMNDAAQTAVCAVGLRPDELSLDAAWLSQPSLHLLLGALDCAATRFELARQPQLAATVSRWLWASVAVAYRLAPLAGRAICALAADGWKELASEIEAIALSPWDVDQTGHLPPLMGKPSKAGIFTEAALWTTAVGSGSPNEVAFPLLALQTLMAYGYDEAEPQDAFTDWAARVSALVHGGEGEREVGGAAEAVVPLAVTGLGASATVSYGLVDPSASLVATLPPELEEVTEVSVVYCGPPRGGEAASVELYVLEHDEQTSPSEAFASAVLSGLPPTAVVSFTSSTVVKVATRGSLLVAMADAPVTLALRGSMRGGLEATLPDAATFGLQWCVSAALSLSTLDARPSALGSMVSALRGLVHPQVRRVFADEELARTAGEVKTGAPAPVETIELDVGLSGGGDAAALVASQLTAHVTARSAAELRTQSRPWKVAFRGLPAADAGGPFREALSLFATGLRAIVLEPSPNQALNVGESRSDWVFVSGEPSVSQKQMLRALGMLMGYCVRSPGLLELDLPLRVWRALTYSREAGGVGVLAAQDSLVAMSLAANHGDDVSAADAAANALLAATSAAEAAVRDGLEAIVPPSVLRIMLPDELELAVSGHRELDLEQLREAALVVAPLDETSPEVEYTWQALTSFDADLRAAFVQFVWGRRRLSPCEMAEKHLTLRRLVVPPGTEPDTVLPQASTCWFMLYLPPWSSYEVARERLAYALVECRAMGRE</sequence>
<keyword evidence="8" id="KW-1185">Reference proteome</keyword>
<dbReference type="GeneID" id="25563324"/>
<keyword evidence="1 3" id="KW-0833">Ubl conjugation pathway</keyword>
<dbReference type="SUPFAM" id="SSF56204">
    <property type="entry name" value="Hect, E3 ligase catalytic domain"/>
    <property type="match status" value="1"/>
</dbReference>
<feature type="active site" description="Glycyl thioester intermediate" evidence="3">
    <location>
        <position position="2528"/>
    </location>
</feature>
<dbReference type="PANTHER" id="PTHR46654:SF1">
    <property type="entry name" value="E3 UBIQUITIN-PROTEIN LIGASE HECTD3"/>
    <property type="match status" value="1"/>
</dbReference>
<dbReference type="InterPro" id="IPR011992">
    <property type="entry name" value="EF-hand-dom_pair"/>
</dbReference>
<organism evidence="7 8">
    <name type="scientific">Thecamonas trahens ATCC 50062</name>
    <dbReference type="NCBI Taxonomy" id="461836"/>
    <lineage>
        <taxon>Eukaryota</taxon>
        <taxon>Apusozoa</taxon>
        <taxon>Apusomonadida</taxon>
        <taxon>Apusomonadidae</taxon>
        <taxon>Thecamonas</taxon>
    </lineage>
</organism>
<feature type="domain" description="EF-hand" evidence="5">
    <location>
        <begin position="1183"/>
        <end position="1218"/>
    </location>
</feature>
<dbReference type="SUPFAM" id="SSF47473">
    <property type="entry name" value="EF-hand"/>
    <property type="match status" value="1"/>
</dbReference>
<dbReference type="InterPro" id="IPR000569">
    <property type="entry name" value="HECT_dom"/>
</dbReference>
<dbReference type="eggNOG" id="KOG1426">
    <property type="taxonomic scope" value="Eukaryota"/>
</dbReference>
<protein>
    <submittedName>
        <fullName evidence="7">Ubiquitin-protein ligase 1</fullName>
    </submittedName>
</protein>
<feature type="region of interest" description="Disordered" evidence="4">
    <location>
        <begin position="28"/>
        <end position="76"/>
    </location>
</feature>
<evidence type="ECO:0000256" key="4">
    <source>
        <dbReference type="SAM" id="MobiDB-lite"/>
    </source>
</evidence>
<dbReference type="GO" id="GO:0005737">
    <property type="term" value="C:cytoplasm"/>
    <property type="evidence" value="ECO:0007669"/>
    <property type="project" value="TreeGrafter"/>
</dbReference>
<dbReference type="GO" id="GO:0005509">
    <property type="term" value="F:calcium ion binding"/>
    <property type="evidence" value="ECO:0007669"/>
    <property type="project" value="InterPro"/>
</dbReference>
<dbReference type="PROSITE" id="PS50222">
    <property type="entry name" value="EF_HAND_2"/>
    <property type="match status" value="1"/>
</dbReference>
<evidence type="ECO:0000259" key="5">
    <source>
        <dbReference type="PROSITE" id="PS50222"/>
    </source>
</evidence>
<dbReference type="GO" id="GO:0016874">
    <property type="term" value="F:ligase activity"/>
    <property type="evidence" value="ECO:0007669"/>
    <property type="project" value="UniProtKB-KW"/>
</dbReference>
<feature type="domain" description="HECT" evidence="6">
    <location>
        <begin position="2413"/>
        <end position="2560"/>
    </location>
</feature>
<dbReference type="Proteomes" id="UP000054408">
    <property type="component" value="Unassembled WGS sequence"/>
</dbReference>
<dbReference type="PROSITE" id="PS00018">
    <property type="entry name" value="EF_HAND_1"/>
    <property type="match status" value="1"/>
</dbReference>